<reference evidence="4" key="1">
    <citation type="submission" date="2020-05" db="EMBL/GenBank/DDBJ databases">
        <title>Chitinophaga laudate sp. nov., isolated from a tropical peat swamp.</title>
        <authorList>
            <person name="Goh C.B.S."/>
            <person name="Lee M.S."/>
            <person name="Parimannan S."/>
            <person name="Pasbakhsh P."/>
            <person name="Yule C.M."/>
            <person name="Rajandas H."/>
            <person name="Loke S."/>
            <person name="Croft L."/>
            <person name="Tan J.B.L."/>
        </authorList>
    </citation>
    <scope>NUCLEOTIDE SEQUENCE</scope>
    <source>
        <strain evidence="4">Mgbs1</strain>
    </source>
</reference>
<dbReference type="Gene3D" id="3.30.559.10">
    <property type="entry name" value="Chloramphenicol acetyltransferase-like domain"/>
    <property type="match status" value="3"/>
</dbReference>
<dbReference type="InterPro" id="IPR001242">
    <property type="entry name" value="Condensation_dom"/>
</dbReference>
<dbReference type="GO" id="GO:0044550">
    <property type="term" value="P:secondary metabolite biosynthetic process"/>
    <property type="evidence" value="ECO:0007669"/>
    <property type="project" value="TreeGrafter"/>
</dbReference>
<evidence type="ECO:0000256" key="1">
    <source>
        <dbReference type="ARBA" id="ARBA00001957"/>
    </source>
</evidence>
<dbReference type="Pfam" id="PF00550">
    <property type="entry name" value="PP-binding"/>
    <property type="match status" value="3"/>
</dbReference>
<dbReference type="FunFam" id="3.40.50.12780:FF:000012">
    <property type="entry name" value="Non-ribosomal peptide synthetase"/>
    <property type="match status" value="2"/>
</dbReference>
<dbReference type="SUPFAM" id="SSF53474">
    <property type="entry name" value="alpha/beta-Hydrolases"/>
    <property type="match status" value="1"/>
</dbReference>
<dbReference type="SUPFAM" id="SSF47336">
    <property type="entry name" value="ACP-like"/>
    <property type="match status" value="3"/>
</dbReference>
<keyword evidence="5" id="KW-1185">Reference proteome</keyword>
<dbReference type="NCBIfam" id="NF003417">
    <property type="entry name" value="PRK04813.1"/>
    <property type="match status" value="3"/>
</dbReference>
<sequence length="3597" mass="401236">MNTSLQLKIATDYWVEKAGRQELIAVSPVNTPAATETRHAYTLIFQDHTAAALKKVCNDQDTAIYAFLATGLFLLLHKYTGADSLLAAGPAPVLSGGSPSVSPLFLSAQVLPSSTVRQLLQSFQEELKAAYRHRDYPFEKFTERYETLTGPVSALFNYSFSYLPLTGKNIYQPQSLLAFDFRRTENSFALEIQGAGSYAPWFITQMATHLESILQVITAQPAIAVAGIDFLSAAEKQLLLETFNDTAVDYPEQHLTVSQLFEKQAALHPAQPAVVYGNKTLSYSDLQRQALQVATLLKERNIGKGDVVALVCDRSEKMITGMLGILKSGAAYLPVDANYPDDRIHFILQDSQAKMILTTQQVMQQKTDCFRNDSSRILLLDSITGDDTLADFTVAHTPDDTAYIIYSSGSTGRPKGIAIKQGSATNLVLTYPQHFRSGINITDRVLALANISFDASIVEFFMTLASGATLVVLDEDDLFDAGRLATFLKKQQITHAYIPPVLLKDLYDQLQQNNTPIALNKLFVGVEAIKDTLLYNYCTLIPGLEILNAYGPAETTVFCSALRYEPLPPAGENVSIGKPVGNQRVYILNDALQPVPAGVPGEICIAGAGVASGYLNNEALTAEKFVADPFHSGQKMYRSGDLGRWTQDGNIIFIGRKDNQVKIRGYRIEPGEIASVLLNHPAVDKVVVGPLEDEYSNKYLCAWIVPSGPVVMTELHTYLAGILPEYMIPARFMLLKDIPVTANGKTDMRRLPRPEEEVRVLTAEDMPADALEERLLAIWQELLHVSPVSVKDNFFQLGGHSLKAARLITIILRELQVEIPLRQMFVNNSIRQLAAFIRQTEKAVQLEIPVAADATQAPASFAQTGLYLSYMLNPAATNYNVPSILQVKGEVDTGKLEAALQQLIARHAVLRTSFSFTDETIRQHISTDAAFSLSVIQDAHPDPRQYFNNFVRPFELSQAPLLRGLFIQQSNNAGFLLLDTHHIICDGISMEVFLQELMALYHGEALQPLKIQFHDYAAWLQQYSRSHAFEKNRQYWMELFADKDTSLELPADYPRSKEKNLKGGLHLTHIDKTLAAQLKQFVNEQGSSLFLLTLAAYNLLLSSYSGKQNIVVGTPVAGRIHPDLDHLLGMFVNTLPVKSSLDPQQPFPAFLEQLRNTFFTALDHQLYPMDELAEKLELVRTTDANPLFGTIFSYRNAEQHPAATGNISLHPVDMGWSDIGVKADISASVVTDGEEIALIFSYAKSLFRLSTIEKMAENFIAILRTIATAPSQTIAAISAVVDTASQDAPPVEDSQAMLRYLELDENIYEDAYPLNATQRDVAISSLLDPENYRLRMLYYFDIYEPVAAAAWEAAMKTITQQEVTMRSALITKESTIYQAVLREGPLHFQYDDISGKITAENSILSVVEQYGESQDLELPYFKHYLLKVSDQHYIALMSAHHVFTDGITIRLMFEKAYKTYQELQAGLPVSLTPQAPFRVSVMEQLAKFDTAAVETYWRQRLSAVQPLTYNGALATEDNIINEQLEVNGATARQISQYCAQHGIQPHLFFKAAFTLLTRYYCGADYDFCIRENIAGRNKEEMNRSGTHSFVYPLLIERAFFTDTATFPELCAHLYQQKKASGQMRFISLGLQNSIIGQEKLSFYYNYQHFIVPDTASKTGVIHGVYHILDNQLELRVLELPDGFTLKLDYNEKIFSGAGFLHRLQHIFSQVLQTDMPLREVQYLHTAELQQLHEMGIHNGSKTDKNIPELFAAQVKRHPDNVAVVFKDQQLTYAALDKATDAVAAYLQQQGITAGDIVGIMVDRSEWMIVGVLGVLKAGAAYLPIDTSYPPERIRYMLEDCATKVLLTQSAWTSMHPSSVLIEEISATNARPAPVTILPEQLAYVIYTSGTTGNPKGVMVEHRALSNIDHAWRMAYQLDTFTPRLLQMAGFSFDVFTGDVVRILSNGGCLVICPAETRLDPASVYDLLSTHGINVLESTPALVMPLMDYIIEERLDLPLLKLLIVGSDTISLPAFKKLVDHLSPGIRVLNSYGVTETCIDAGFYETTSAALPAAGNTPVGKPLVNYSYFISNALQQRALPGQAGELWIGGTGVARGYINKPEITAQKFITDPYTRERVYRTGDLARWLPDGNLEFIGRSDNQVKVRGFRIELQEIENALLRDPEIREVVVTVYGAEQEKELVCWYVSHSGNPATDIKNRLQQQLPEHMIPSWFIPLEQLPVTHNGKVDRKALQDPLSHIDQQRAVNDVPATPAETMLLAIWQDILKRNKIGVHDNFFEMGGQSLRAMVLVSRIRKATAANISLKDIFRYPTISKLAAYIDQAVAGSYTPIPKAPVQEYYPLSSAQKRVFVISHFKGAEISHNICGGLRIQGPLDADRLEAAFQAMTDRHESLRTAFVLVNDEPVQVIHDHVNFHLERTRGSEADTSAATAAFIRSFNLAEAPLLRAAVMEISTEDHLLLYDIHHIISDEVSTGNFFRELWALYNHTVLPALSVQYKDYVAWQQTLSGSGLIAKQKQYWLQQLQGELPVIDLPSDTPRPLAQTFDGNVHVLELSEDLVTQATGFIAARGITMNMLMLAVYNILVSKYTSLEDIVIGTPVAGRTHADLEQVIGMFVNTLAIRSYPSAEKTFEDFLLEIKTTALAAFENQDYPFEELVESLQLKRDPSRNPVFDLLFQFISHQPVESQGALSFRPHPMQVNIAKFDLTFFTVQSGSNIALMLNYNTNLFTEASMQRLAHHFRHILTQVLAAPQQQLKQIVLADEAETLLLKAFGGSPDVNAPRLTIPEVWKEIVQQHAAATAVETTSGSITFGELDEKSTALAICLQETYQVKTGDKVALMLQRTTDMPVTLMAILKTGAAYVPVDPQFPAQRIEYILSNSGCTMIVADKDYSYSLPLLNIHTAREATNRQELLPVNISPDDLAYIIYTSGSTGVPKGAMLEHVNLTSFVRNLEPVYGFRPGDKMLAISNITFDLSVMEILGSLLTGVCVLLAGDEELNDFPKIVDMIRTRQVNIVQMTPSRFLLFLQSTGLSFLHSVKTVVTGGEPVPRELFRGLRRYKHLRVFTSCGPTETTIYSTTDEVKDDRITIGKPLLNEQVLIVGDHGQLQPINVVGEIYIAGSGVGRGYCNQEALTAEKFFRDENLSAERIYKSGDLGRWLADGRIECIGRKDTQIKLKGYRIELGEIENALAKMENIRVTAAIITTVNGEKQIATFYESEREYGYSTVRAFLADLLPSYMLPLFCIRVEKMPLTSSGKIDRKALDVLAQQQQAAERPFEEPAGPIQKALAAIWKDALQLERVGTTDNFFELGGNSIKLIQVLNRIKKELDVNIPLTTAFTYPTIKALAEKITMINEFGSVSAEEFYSVVNPGKEKTIFFFPPAIGYSFIYTALAEYFPDYTLCCFHFFEQEDRTAQYIQVMQELQPEGPLTFAGYSAGGNFAFEITKDTEAAGREVSDLIMIDSYCRHIAKAKTKEELDATVEAYYRIVDWSIFSVTPDYLETLKKNTMSKIAGYTTYMNGKTDDGTTNAHIHLLMSKEEWKAAEVSRNWSENSTSGFHTYDGTGLHPEMFNPEFITHNAGVIAGIMQQIQQRAEMQEHVMQ</sequence>
<dbReference type="CDD" id="cd05930">
    <property type="entry name" value="A_NRPS"/>
    <property type="match status" value="2"/>
</dbReference>
<dbReference type="FunFam" id="1.10.1200.10:FF:000016">
    <property type="entry name" value="Non-ribosomal peptide synthase"/>
    <property type="match status" value="2"/>
</dbReference>
<dbReference type="GO" id="GO:0031177">
    <property type="term" value="F:phosphopantetheine binding"/>
    <property type="evidence" value="ECO:0007669"/>
    <property type="project" value="InterPro"/>
</dbReference>
<dbReference type="InterPro" id="IPR042099">
    <property type="entry name" value="ANL_N_sf"/>
</dbReference>
<dbReference type="OrthoDB" id="9778383at2"/>
<dbReference type="GO" id="GO:0043041">
    <property type="term" value="P:amino acid activation for nonribosomal peptide biosynthetic process"/>
    <property type="evidence" value="ECO:0007669"/>
    <property type="project" value="TreeGrafter"/>
</dbReference>
<dbReference type="Gene3D" id="3.30.300.30">
    <property type="match status" value="3"/>
</dbReference>
<dbReference type="Pfam" id="PF00668">
    <property type="entry name" value="Condensation"/>
    <property type="match status" value="4"/>
</dbReference>
<dbReference type="InterPro" id="IPR036736">
    <property type="entry name" value="ACP-like_sf"/>
</dbReference>
<dbReference type="InterPro" id="IPR020806">
    <property type="entry name" value="PKS_PP-bd"/>
</dbReference>
<dbReference type="PROSITE" id="PS00012">
    <property type="entry name" value="PHOSPHOPANTETHEINE"/>
    <property type="match status" value="2"/>
</dbReference>
<dbReference type="InterPro" id="IPR009081">
    <property type="entry name" value="PP-bd_ACP"/>
</dbReference>
<dbReference type="SUPFAM" id="SSF52777">
    <property type="entry name" value="CoA-dependent acyltransferases"/>
    <property type="match status" value="7"/>
</dbReference>
<comment type="caution">
    <text evidence="4">The sequence shown here is derived from an EMBL/GenBank/DDBJ whole genome shotgun (WGS) entry which is preliminary data.</text>
</comment>
<proteinExistence type="predicted"/>
<name>A0A3S1B1R5_9BACT</name>
<keyword evidence="2" id="KW-0596">Phosphopantetheine</keyword>
<organism evidence="4 5">
    <name type="scientific">Chitinophaga solisilvae</name>
    <dbReference type="NCBI Taxonomy" id="1233460"/>
    <lineage>
        <taxon>Bacteria</taxon>
        <taxon>Pseudomonadati</taxon>
        <taxon>Bacteroidota</taxon>
        <taxon>Chitinophagia</taxon>
        <taxon>Chitinophagales</taxon>
        <taxon>Chitinophagaceae</taxon>
        <taxon>Chitinophaga</taxon>
    </lineage>
</organism>
<dbReference type="SUPFAM" id="SSF56801">
    <property type="entry name" value="Acetyl-CoA synthetase-like"/>
    <property type="match status" value="3"/>
</dbReference>
<dbReference type="Proteomes" id="UP000281028">
    <property type="component" value="Unassembled WGS sequence"/>
</dbReference>
<dbReference type="Gene3D" id="3.40.50.12780">
    <property type="entry name" value="N-terminal domain of ligase-like"/>
    <property type="match status" value="1"/>
</dbReference>
<dbReference type="InterPro" id="IPR029058">
    <property type="entry name" value="AB_hydrolase_fold"/>
</dbReference>
<dbReference type="NCBIfam" id="TIGR01733">
    <property type="entry name" value="AA-adenyl-dom"/>
    <property type="match status" value="3"/>
</dbReference>
<dbReference type="PROSITE" id="PS50075">
    <property type="entry name" value="CARRIER"/>
    <property type="match status" value="3"/>
</dbReference>
<dbReference type="InterPro" id="IPR045851">
    <property type="entry name" value="AMP-bd_C_sf"/>
</dbReference>
<dbReference type="Gene3D" id="1.10.287.490">
    <property type="entry name" value="Helix hairpin bin"/>
    <property type="match status" value="1"/>
</dbReference>
<dbReference type="Gene3D" id="2.30.38.10">
    <property type="entry name" value="Luciferase, Domain 3"/>
    <property type="match status" value="2"/>
</dbReference>
<dbReference type="FunFam" id="3.40.50.980:FF:000001">
    <property type="entry name" value="Non-ribosomal peptide synthetase"/>
    <property type="match status" value="3"/>
</dbReference>
<dbReference type="Gene3D" id="3.40.50.1820">
    <property type="entry name" value="alpha/beta hydrolase"/>
    <property type="match status" value="1"/>
</dbReference>
<dbReference type="SMART" id="SM00823">
    <property type="entry name" value="PKS_PP"/>
    <property type="match status" value="3"/>
</dbReference>
<dbReference type="InterPro" id="IPR001031">
    <property type="entry name" value="Thioesterase"/>
</dbReference>
<dbReference type="FunFam" id="1.10.1200.10:FF:000005">
    <property type="entry name" value="Nonribosomal peptide synthetase 1"/>
    <property type="match status" value="1"/>
</dbReference>
<dbReference type="InterPro" id="IPR023213">
    <property type="entry name" value="CAT-like_dom_sf"/>
</dbReference>
<comment type="cofactor">
    <cofactor evidence="1">
        <name>pantetheine 4'-phosphate</name>
        <dbReference type="ChEBI" id="CHEBI:47942"/>
    </cofactor>
</comment>
<dbReference type="Gene3D" id="1.10.1200.10">
    <property type="entry name" value="ACP-like"/>
    <property type="match status" value="3"/>
</dbReference>
<accession>A0A3S1B1R5</accession>
<dbReference type="PANTHER" id="PTHR45527:SF1">
    <property type="entry name" value="FATTY ACID SYNTHASE"/>
    <property type="match status" value="1"/>
</dbReference>
<dbReference type="Gene3D" id="3.30.559.30">
    <property type="entry name" value="Nonribosomal peptide synthetase, condensation domain"/>
    <property type="match status" value="4"/>
</dbReference>
<dbReference type="PROSITE" id="PS00455">
    <property type="entry name" value="AMP_BINDING"/>
    <property type="match status" value="3"/>
</dbReference>
<dbReference type="GO" id="GO:0072330">
    <property type="term" value="P:monocarboxylic acid biosynthetic process"/>
    <property type="evidence" value="ECO:0007669"/>
    <property type="project" value="UniProtKB-ARBA"/>
</dbReference>
<dbReference type="InterPro" id="IPR025110">
    <property type="entry name" value="AMP-bd_C"/>
</dbReference>
<dbReference type="Pfam" id="PF13193">
    <property type="entry name" value="AMP-binding_C"/>
    <property type="match status" value="2"/>
</dbReference>
<dbReference type="InterPro" id="IPR006162">
    <property type="entry name" value="Ppantetheine_attach_site"/>
</dbReference>
<dbReference type="GO" id="GO:0005829">
    <property type="term" value="C:cytosol"/>
    <property type="evidence" value="ECO:0007669"/>
    <property type="project" value="TreeGrafter"/>
</dbReference>
<evidence type="ECO:0000256" key="3">
    <source>
        <dbReference type="ARBA" id="ARBA00022553"/>
    </source>
</evidence>
<dbReference type="Gene3D" id="3.40.50.980">
    <property type="match status" value="4"/>
</dbReference>
<protein>
    <submittedName>
        <fullName evidence="4">Amino acid adenylation domain-containing protein</fullName>
    </submittedName>
</protein>
<dbReference type="InterPro" id="IPR010071">
    <property type="entry name" value="AA_adenyl_dom"/>
</dbReference>
<evidence type="ECO:0000313" key="5">
    <source>
        <dbReference type="Proteomes" id="UP000281028"/>
    </source>
</evidence>
<gene>
    <name evidence="4" type="ORF">ECE50_010570</name>
</gene>
<evidence type="ECO:0000256" key="2">
    <source>
        <dbReference type="ARBA" id="ARBA00022450"/>
    </source>
</evidence>
<evidence type="ECO:0000313" key="4">
    <source>
        <dbReference type="EMBL" id="NSL87275.1"/>
    </source>
</evidence>
<dbReference type="EMBL" id="RIAR02000001">
    <property type="protein sequence ID" value="NSL87275.1"/>
    <property type="molecule type" value="Genomic_DNA"/>
</dbReference>
<dbReference type="CDD" id="cd19531">
    <property type="entry name" value="LCL_NRPS-like"/>
    <property type="match status" value="2"/>
</dbReference>
<dbReference type="InterPro" id="IPR020845">
    <property type="entry name" value="AMP-binding_CS"/>
</dbReference>
<dbReference type="PANTHER" id="PTHR45527">
    <property type="entry name" value="NONRIBOSOMAL PEPTIDE SYNTHETASE"/>
    <property type="match status" value="1"/>
</dbReference>
<dbReference type="GO" id="GO:0003824">
    <property type="term" value="F:catalytic activity"/>
    <property type="evidence" value="ECO:0007669"/>
    <property type="project" value="InterPro"/>
</dbReference>
<dbReference type="Pfam" id="PF00975">
    <property type="entry name" value="Thioesterase"/>
    <property type="match status" value="1"/>
</dbReference>
<dbReference type="InterPro" id="IPR000873">
    <property type="entry name" value="AMP-dep_synth/lig_dom"/>
</dbReference>
<dbReference type="Pfam" id="PF00501">
    <property type="entry name" value="AMP-binding"/>
    <property type="match status" value="3"/>
</dbReference>
<keyword evidence="3" id="KW-0597">Phosphoprotein</keyword>
<dbReference type="FunFam" id="2.30.38.10:FF:000001">
    <property type="entry name" value="Non-ribosomal peptide synthetase PvdI"/>
    <property type="match status" value="1"/>
</dbReference>